<reference evidence="10" key="1">
    <citation type="submission" date="2020-03" db="EMBL/GenBank/DDBJ databases">
        <authorList>
            <person name="He L."/>
        </authorList>
    </citation>
    <scope>NUCLEOTIDE SEQUENCE</scope>
    <source>
        <strain evidence="10">CkLH20</strain>
    </source>
</reference>
<dbReference type="Gene3D" id="3.30.465.10">
    <property type="match status" value="1"/>
</dbReference>
<dbReference type="Pfam" id="PF00172">
    <property type="entry name" value="Zn_clus"/>
    <property type="match status" value="1"/>
</dbReference>
<dbReference type="InterPro" id="IPR007219">
    <property type="entry name" value="XnlR_reg_dom"/>
</dbReference>
<dbReference type="InterPro" id="IPR006093">
    <property type="entry name" value="Oxy_OxRdtase_FAD_BS"/>
</dbReference>
<evidence type="ECO:0000256" key="1">
    <source>
        <dbReference type="ARBA" id="ARBA00005466"/>
    </source>
</evidence>
<keyword evidence="11" id="KW-1185">Reference proteome</keyword>
<feature type="domain" description="FAD-binding PCMH-type" evidence="9">
    <location>
        <begin position="826"/>
        <end position="1011"/>
    </location>
</feature>
<keyword evidence="4" id="KW-0805">Transcription regulation</keyword>
<dbReference type="InterPro" id="IPR001138">
    <property type="entry name" value="Zn2Cys6_DnaBD"/>
</dbReference>
<dbReference type="InterPro" id="IPR006094">
    <property type="entry name" value="Oxid_FAD_bind_N"/>
</dbReference>
<dbReference type="SMART" id="SM00066">
    <property type="entry name" value="GAL4"/>
    <property type="match status" value="1"/>
</dbReference>
<organism evidence="10 11">
    <name type="scientific">Colletotrichum karsti</name>
    <dbReference type="NCBI Taxonomy" id="1095194"/>
    <lineage>
        <taxon>Eukaryota</taxon>
        <taxon>Fungi</taxon>
        <taxon>Dikarya</taxon>
        <taxon>Ascomycota</taxon>
        <taxon>Pezizomycotina</taxon>
        <taxon>Sordariomycetes</taxon>
        <taxon>Hypocreomycetidae</taxon>
        <taxon>Glomerellales</taxon>
        <taxon>Glomerellaceae</taxon>
        <taxon>Colletotrichum</taxon>
        <taxon>Colletotrichum boninense species complex</taxon>
    </lineage>
</organism>
<dbReference type="CDD" id="cd12148">
    <property type="entry name" value="fungal_TF_MHR"/>
    <property type="match status" value="1"/>
</dbReference>
<dbReference type="GO" id="GO:0006351">
    <property type="term" value="P:DNA-templated transcription"/>
    <property type="evidence" value="ECO:0007669"/>
    <property type="project" value="InterPro"/>
</dbReference>
<evidence type="ECO:0000313" key="11">
    <source>
        <dbReference type="Proteomes" id="UP000781932"/>
    </source>
</evidence>
<dbReference type="GO" id="GO:0016491">
    <property type="term" value="F:oxidoreductase activity"/>
    <property type="evidence" value="ECO:0007669"/>
    <property type="project" value="UniProtKB-KW"/>
</dbReference>
<dbReference type="PROSITE" id="PS00463">
    <property type="entry name" value="ZN2_CY6_FUNGAL_1"/>
    <property type="match status" value="1"/>
</dbReference>
<evidence type="ECO:0000259" key="8">
    <source>
        <dbReference type="PROSITE" id="PS50048"/>
    </source>
</evidence>
<proteinExistence type="inferred from homology"/>
<gene>
    <name evidence="10" type="ORF">CkaCkLH20_00528</name>
</gene>
<keyword evidence="5" id="KW-0804">Transcription</keyword>
<dbReference type="GO" id="GO:0071949">
    <property type="term" value="F:FAD binding"/>
    <property type="evidence" value="ECO:0007669"/>
    <property type="project" value="InterPro"/>
</dbReference>
<keyword evidence="2" id="KW-0479">Metal-binding</keyword>
<evidence type="ECO:0000313" key="10">
    <source>
        <dbReference type="EMBL" id="KAF9882492.1"/>
    </source>
</evidence>
<dbReference type="Pfam" id="PF01565">
    <property type="entry name" value="FAD_binding_4"/>
    <property type="match status" value="1"/>
</dbReference>
<dbReference type="CDD" id="cd00067">
    <property type="entry name" value="GAL4"/>
    <property type="match status" value="1"/>
</dbReference>
<feature type="domain" description="Zn(2)-C6 fungal-type" evidence="8">
    <location>
        <begin position="17"/>
        <end position="48"/>
    </location>
</feature>
<dbReference type="GO" id="GO:0003677">
    <property type="term" value="F:DNA binding"/>
    <property type="evidence" value="ECO:0007669"/>
    <property type="project" value="InterPro"/>
</dbReference>
<keyword evidence="6" id="KW-0539">Nucleus</keyword>
<reference evidence="10" key="2">
    <citation type="submission" date="2020-11" db="EMBL/GenBank/DDBJ databases">
        <title>Whole genome sequencing of Colletotrichum sp.</title>
        <authorList>
            <person name="Li H."/>
        </authorList>
    </citation>
    <scope>NUCLEOTIDE SEQUENCE</scope>
    <source>
        <strain evidence="10">CkLH20</strain>
    </source>
</reference>
<name>A0A9P6IFL7_9PEZI</name>
<comment type="caution">
    <text evidence="10">The sequence shown here is derived from an EMBL/GenBank/DDBJ whole genome shotgun (WGS) entry which is preliminary data.</text>
</comment>
<evidence type="ECO:0000256" key="5">
    <source>
        <dbReference type="ARBA" id="ARBA00023163"/>
    </source>
</evidence>
<dbReference type="Proteomes" id="UP000781932">
    <property type="component" value="Unassembled WGS sequence"/>
</dbReference>
<dbReference type="PROSITE" id="PS51387">
    <property type="entry name" value="FAD_PCMH"/>
    <property type="match status" value="1"/>
</dbReference>
<sequence length="1305" mass="143365">MDERPAKKRKVRKGTRSCWQCRKRKIRCEFADDDEQTCAGCKVRGTSCLSQEFIDDEPTGPPERGVAQRLARLEELMVKLADKIGPETSTEKTTTPASSLNESAPTSESLPPLSHRVQTVESPVITPSPANPTQPQPVSESSHVTLKNERICKELYSMFPSKKDTKIIIESSRGPVFVLILFYSYQDIIEGKSPPTATLSDVPDVSKHPAILAKHLLQLTICLQQLPPCFNPSQKHLGLTHSIQDTMAEWVAAASLVTSNDELVGSAEGLQCLILQGFYLINSGNLRKAWLAMRRALSLAQLIGIERNGSRPLKSCDPATDPATIPSSHQLWYRINFCDRYLSLLLGLPAGTQDNSFFSEPFIANDTPMEKLEKKYTVISLRIIDRNRAPPHEAYAITQSIDCEIETAAKTMGNAWWEIPPVADYTDTTTQMGVMSHLMLQIHHHSLLILLHLPYMLRNSANNRYDYSKNTCLESSRAVLRRCVIFRTANNAVFSCRHIDYSSLMAAMTLLLGHLTRPPGVRDDEWCRQRVEDRALAQTTMEKMEELASLNHDKLSGESAEIIKQLLPIIDCCNDCLNNQPGEDWNVRLSIPYLGTVNINNSLNQNAQPHLHTVDLSHSQLPTPSNTTTVSPASFPANQETSTVTSVDNLLGQDFTPSGSGDVYGGFGAECPQWQCPGITAEAGDWAFQGVDTAYWSLLNSDIPSLTWTPAYWRILAMSVSKPKATFPRIYAASLASVPGRCCWPSESSWEALDLTLDGNLVKSEPIAQSCYDGPAKDLAECARVSKLWSDQDFQTSNPIGRPYPYNITCAPVDHAAGQIPTSCSLGSLPTYAVNATTRADINSTLSYARQHNIRLVVASTGHDLLGRSDGYGSLEIWLRHYRRSIDFQQTYVPANGCRGSNWTGSAIHIDGAYQWRDVYKVAKANNVIAVGGGSASPSANGGWSSGGGHGPATRDYGLGADQILEAEVMLADGRVVVASHCENEDLFRALRGGGPGYGIVLSTTVKTYPNVNAVTVHRLTLTPLRQIANNSDLLDAVSMLFFYYPSLNRAGFAGYAYWSRNSPTVFVGNSTSGYTHNFWMIGKTKQEVDRSCALCSLNEYLVHSPDRGVSVDEDWAEYGDYWSFYEAESGLYDPVGDTAILTSRMMDPSVAGRYDDIRAALEVFSGAPGEFVSNVALLVSGGKVFEDAGDPTSGVHPAWRRSPYVLVAGRGVSRTASNAERKAVQDDITFVKGAAVKKLSPGTGGYMNEGDRHDPDYIQTFYGDYYAAHLAAKRKYDPDHVFYCPTCVGAEAFVETPDGPLCKL</sequence>
<dbReference type="PANTHER" id="PTHR47840:SF1">
    <property type="entry name" value="ZN(II)2CYS6 TRANSCRIPTION FACTOR (EUROFUNG)"/>
    <property type="match status" value="1"/>
</dbReference>
<comment type="similarity">
    <text evidence="1">Belongs to the oxygen-dependent FAD-linked oxidoreductase family.</text>
</comment>
<evidence type="ECO:0000256" key="7">
    <source>
        <dbReference type="SAM" id="MobiDB-lite"/>
    </source>
</evidence>
<evidence type="ECO:0000256" key="4">
    <source>
        <dbReference type="ARBA" id="ARBA00023015"/>
    </source>
</evidence>
<dbReference type="SUPFAM" id="SSF57701">
    <property type="entry name" value="Zn2/Cys6 DNA-binding domain"/>
    <property type="match status" value="1"/>
</dbReference>
<feature type="region of interest" description="Disordered" evidence="7">
    <location>
        <begin position="82"/>
        <end position="144"/>
    </location>
</feature>
<dbReference type="Pfam" id="PF04082">
    <property type="entry name" value="Fungal_trans"/>
    <property type="match status" value="1"/>
</dbReference>
<dbReference type="GO" id="GO:0000981">
    <property type="term" value="F:DNA-binding transcription factor activity, RNA polymerase II-specific"/>
    <property type="evidence" value="ECO:0007669"/>
    <property type="project" value="InterPro"/>
</dbReference>
<dbReference type="OrthoDB" id="5392779at2759"/>
<dbReference type="PROSITE" id="PS50048">
    <property type="entry name" value="ZN2_CY6_FUNGAL_2"/>
    <property type="match status" value="1"/>
</dbReference>
<dbReference type="SMART" id="SM00906">
    <property type="entry name" value="Fungal_trans"/>
    <property type="match status" value="1"/>
</dbReference>
<dbReference type="EMBL" id="JAATWM020000001">
    <property type="protein sequence ID" value="KAF9882492.1"/>
    <property type="molecule type" value="Genomic_DNA"/>
</dbReference>
<accession>A0A9P6IFL7</accession>
<evidence type="ECO:0008006" key="12">
    <source>
        <dbReference type="Google" id="ProtNLM"/>
    </source>
</evidence>
<dbReference type="GO" id="GO:0008270">
    <property type="term" value="F:zinc ion binding"/>
    <property type="evidence" value="ECO:0007669"/>
    <property type="project" value="InterPro"/>
</dbReference>
<dbReference type="PROSITE" id="PS00862">
    <property type="entry name" value="OX2_COVAL_FAD"/>
    <property type="match status" value="1"/>
</dbReference>
<keyword evidence="3" id="KW-0560">Oxidoreductase</keyword>
<dbReference type="RefSeq" id="XP_038751953.1">
    <property type="nucleotide sequence ID" value="XM_038883248.1"/>
</dbReference>
<dbReference type="GeneID" id="62156322"/>
<evidence type="ECO:0000256" key="2">
    <source>
        <dbReference type="ARBA" id="ARBA00022723"/>
    </source>
</evidence>
<protein>
    <recommendedName>
        <fullName evidence="12">Zn(2)-C6 fungal-type domain-containing protein</fullName>
    </recommendedName>
</protein>
<feature type="compositionally biased region" description="Polar residues" evidence="7">
    <location>
        <begin position="87"/>
        <end position="109"/>
    </location>
</feature>
<dbReference type="InterPro" id="IPR016166">
    <property type="entry name" value="FAD-bd_PCMH"/>
</dbReference>
<dbReference type="SUPFAM" id="SSF56176">
    <property type="entry name" value="FAD-binding/transporter-associated domain-like"/>
    <property type="match status" value="1"/>
</dbReference>
<evidence type="ECO:0000259" key="9">
    <source>
        <dbReference type="PROSITE" id="PS51387"/>
    </source>
</evidence>
<dbReference type="PANTHER" id="PTHR47840">
    <property type="entry name" value="ZN(II)2CYS6 TRANSCRIPTION FACTOR (EUROFUNG)-RELATED"/>
    <property type="match status" value="1"/>
</dbReference>
<dbReference type="InterPro" id="IPR036318">
    <property type="entry name" value="FAD-bd_PCMH-like_sf"/>
</dbReference>
<dbReference type="InterPro" id="IPR036864">
    <property type="entry name" value="Zn2-C6_fun-type_DNA-bd_sf"/>
</dbReference>
<dbReference type="InterPro" id="IPR016169">
    <property type="entry name" value="FAD-bd_PCMH_sub2"/>
</dbReference>
<evidence type="ECO:0000256" key="3">
    <source>
        <dbReference type="ARBA" id="ARBA00023002"/>
    </source>
</evidence>
<dbReference type="Gene3D" id="4.10.240.10">
    <property type="entry name" value="Zn(2)-C6 fungal-type DNA-binding domain"/>
    <property type="match status" value="1"/>
</dbReference>
<evidence type="ECO:0000256" key="6">
    <source>
        <dbReference type="ARBA" id="ARBA00023242"/>
    </source>
</evidence>